<feature type="compositionally biased region" description="Basic and acidic residues" evidence="1">
    <location>
        <begin position="22"/>
        <end position="35"/>
    </location>
</feature>
<evidence type="ECO:0000256" key="1">
    <source>
        <dbReference type="SAM" id="MobiDB-lite"/>
    </source>
</evidence>
<dbReference type="Proteomes" id="UP000317881">
    <property type="component" value="Unassembled WGS sequence"/>
</dbReference>
<gene>
    <name evidence="2" type="ORF">SSP24_28780</name>
</gene>
<keyword evidence="3" id="KW-1185">Reference proteome</keyword>
<dbReference type="EMBL" id="BJND01000019">
    <property type="protein sequence ID" value="GEC05223.1"/>
    <property type="molecule type" value="Genomic_DNA"/>
</dbReference>
<sequence>MGGSVHNTSSSASSTGMVGVGEDERAEGAPGHHGDGLGSAAELGVGVVDSEQVAQDVGVVVPVLHLGDGHLLFVGLGLDGAHRRLQGGLRRLVGARPGVLDRVGEPFQDTVETFRELRVGQPVVEQTDGRDLLVGRVLQAR</sequence>
<protein>
    <submittedName>
        <fullName evidence="2">Uncharacterized protein</fullName>
    </submittedName>
</protein>
<comment type="caution">
    <text evidence="2">The sequence shown here is derived from an EMBL/GenBank/DDBJ whole genome shotgun (WGS) entry which is preliminary data.</text>
</comment>
<evidence type="ECO:0000313" key="3">
    <source>
        <dbReference type="Proteomes" id="UP000317881"/>
    </source>
</evidence>
<feature type="region of interest" description="Disordered" evidence="1">
    <location>
        <begin position="1"/>
        <end position="40"/>
    </location>
</feature>
<feature type="compositionally biased region" description="Low complexity" evidence="1">
    <location>
        <begin position="1"/>
        <end position="17"/>
    </location>
</feature>
<accession>A0A4Y3VFG2</accession>
<evidence type="ECO:0000313" key="2">
    <source>
        <dbReference type="EMBL" id="GEC05223.1"/>
    </source>
</evidence>
<reference evidence="2 3" key="1">
    <citation type="submission" date="2019-06" db="EMBL/GenBank/DDBJ databases">
        <title>Whole genome shotgun sequence of Streptomyces spinoverrucosus NBRC 14228.</title>
        <authorList>
            <person name="Hosoyama A."/>
            <person name="Uohara A."/>
            <person name="Ohji S."/>
            <person name="Ichikawa N."/>
        </authorList>
    </citation>
    <scope>NUCLEOTIDE SEQUENCE [LARGE SCALE GENOMIC DNA]</scope>
    <source>
        <strain evidence="2 3">NBRC 14228</strain>
    </source>
</reference>
<dbReference type="AlphaFoldDB" id="A0A4Y3VFG2"/>
<organism evidence="2 3">
    <name type="scientific">Streptomyces spinoverrucosus</name>
    <dbReference type="NCBI Taxonomy" id="284043"/>
    <lineage>
        <taxon>Bacteria</taxon>
        <taxon>Bacillati</taxon>
        <taxon>Actinomycetota</taxon>
        <taxon>Actinomycetes</taxon>
        <taxon>Kitasatosporales</taxon>
        <taxon>Streptomycetaceae</taxon>
        <taxon>Streptomyces</taxon>
    </lineage>
</organism>
<proteinExistence type="predicted"/>
<name>A0A4Y3VFG2_9ACTN</name>